<dbReference type="AlphaFoldDB" id="A0A7Y7LWX4"/>
<dbReference type="GO" id="GO:0015846">
    <property type="term" value="P:polyamine transport"/>
    <property type="evidence" value="ECO:0007669"/>
    <property type="project" value="InterPro"/>
</dbReference>
<sequence length="372" mass="39487">MKRSIKTTTAVLAAALLAVSAAACSAPPTVTLVSKAESISTTSDLVINGQKVADSALFAKAKAEGSITLYSGYVENSEKEVIKAFTKDTGIKVDLVRLVPNRLLERVLSEQGAGKLGADVIRMSEFSSVSAMNKAGAFTAHKVPNYGQLDDTVKYDGGKFYRVFDPAFTFAYNTALVSAADAPKSWQDLLDPKWKGKIGTTQVGAGGSSASLVRFQRNVLGDDYLKGYAAQQPRIFDSSGAQQESLSRGEIQVATGVVSSVNIAASKNAPVKFVVPKEGFALYDYFLGMTPTAKHPAAAQVFVNWNLSKRGASVFAQLGEYPADASAPAPKVMGIQLPAMKTGLPHRGMPDDLAKNGKEDQAVWNQIFGYVG</sequence>
<dbReference type="PRINTS" id="PR00909">
    <property type="entry name" value="SPERMDNBNDNG"/>
</dbReference>
<proteinExistence type="predicted"/>
<dbReference type="Gene3D" id="3.40.190.10">
    <property type="entry name" value="Periplasmic binding protein-like II"/>
    <property type="match status" value="2"/>
</dbReference>
<feature type="chain" id="PRO_5038467474" evidence="2">
    <location>
        <begin position="26"/>
        <end position="372"/>
    </location>
</feature>
<gene>
    <name evidence="3" type="ORF">G6034_02165</name>
</gene>
<protein>
    <submittedName>
        <fullName evidence="3">ABC transporter substrate-binding protein</fullName>
    </submittedName>
</protein>
<dbReference type="Pfam" id="PF13416">
    <property type="entry name" value="SBP_bac_8"/>
    <property type="match status" value="1"/>
</dbReference>
<dbReference type="SUPFAM" id="SSF53850">
    <property type="entry name" value="Periplasmic binding protein-like II"/>
    <property type="match status" value="1"/>
</dbReference>
<dbReference type="EMBL" id="JAAMFM010000002">
    <property type="protein sequence ID" value="NVM93730.1"/>
    <property type="molecule type" value="Genomic_DNA"/>
</dbReference>
<dbReference type="InterPro" id="IPR006059">
    <property type="entry name" value="SBP"/>
</dbReference>
<dbReference type="GO" id="GO:0042597">
    <property type="term" value="C:periplasmic space"/>
    <property type="evidence" value="ECO:0007669"/>
    <property type="project" value="InterPro"/>
</dbReference>
<dbReference type="GO" id="GO:0019808">
    <property type="term" value="F:polyamine binding"/>
    <property type="evidence" value="ECO:0007669"/>
    <property type="project" value="InterPro"/>
</dbReference>
<keyword evidence="1 2" id="KW-0732">Signal</keyword>
<dbReference type="PANTHER" id="PTHR30006:SF24">
    <property type="entry name" value="SLL0237 PROTEIN"/>
    <property type="match status" value="1"/>
</dbReference>
<evidence type="ECO:0000256" key="2">
    <source>
        <dbReference type="SAM" id="SignalP"/>
    </source>
</evidence>
<feature type="signal peptide" evidence="2">
    <location>
        <begin position="1"/>
        <end position="25"/>
    </location>
</feature>
<dbReference type="Proteomes" id="UP000543556">
    <property type="component" value="Unassembled WGS sequence"/>
</dbReference>
<dbReference type="PANTHER" id="PTHR30006">
    <property type="entry name" value="THIAMINE-BINDING PERIPLASMIC PROTEIN-RELATED"/>
    <property type="match status" value="1"/>
</dbReference>
<evidence type="ECO:0000313" key="3">
    <source>
        <dbReference type="EMBL" id="NVM93730.1"/>
    </source>
</evidence>
<dbReference type="RefSeq" id="WP_176633460.1">
    <property type="nucleotide sequence ID" value="NZ_JAAMFM010000002.1"/>
</dbReference>
<dbReference type="PROSITE" id="PS51257">
    <property type="entry name" value="PROKAR_LIPOPROTEIN"/>
    <property type="match status" value="1"/>
</dbReference>
<accession>A0A7Y7LWX4</accession>
<comment type="caution">
    <text evidence="3">The sequence shown here is derived from an EMBL/GenBank/DDBJ whole genome shotgun (WGS) entry which is preliminary data.</text>
</comment>
<name>A0A7Y7LWX4_9MICC</name>
<evidence type="ECO:0000256" key="1">
    <source>
        <dbReference type="ARBA" id="ARBA00022729"/>
    </source>
</evidence>
<evidence type="ECO:0000313" key="4">
    <source>
        <dbReference type="Proteomes" id="UP000543556"/>
    </source>
</evidence>
<reference evidence="3 4" key="1">
    <citation type="submission" date="2020-02" db="EMBL/GenBank/DDBJ databases">
        <title>Genome sequence of strain AETb3-4.</title>
        <authorList>
            <person name="Gao J."/>
            <person name="Zhang X."/>
        </authorList>
    </citation>
    <scope>NUCLEOTIDE SEQUENCE [LARGE SCALE GENOMIC DNA]</scope>
    <source>
        <strain evidence="3 4">AETb3-4</strain>
    </source>
</reference>
<keyword evidence="4" id="KW-1185">Reference proteome</keyword>
<dbReference type="InterPro" id="IPR001188">
    <property type="entry name" value="Sperm_putr-bd"/>
</dbReference>
<organism evidence="3 4">
    <name type="scientific">Arthrobacter wenxiniae</name>
    <dbReference type="NCBI Taxonomy" id="2713570"/>
    <lineage>
        <taxon>Bacteria</taxon>
        <taxon>Bacillati</taxon>
        <taxon>Actinomycetota</taxon>
        <taxon>Actinomycetes</taxon>
        <taxon>Micrococcales</taxon>
        <taxon>Micrococcaceae</taxon>
        <taxon>Arthrobacter</taxon>
    </lineage>
</organism>